<evidence type="ECO:0000313" key="4">
    <source>
        <dbReference type="Proteomes" id="UP000799750"/>
    </source>
</evidence>
<dbReference type="InterPro" id="IPR001810">
    <property type="entry name" value="F-box_dom"/>
</dbReference>
<sequence>MAQLRSHDLPRQSTLRFSPPNTAAMTGIPDLATEILDLIFSFLTSKSDILNTALVCKQFRDSAEPLFYHDYVHDGSDKEKAGSLTPFIRQIIKHPDLAARVKHVTLHSWTYGIAEDQQVISDEDLSAFVGAAREANILDPTKEVHQLITDAGITNLIDPDDVDWEDSPEPPEAHGDTISGHDDAEWIQQMQLGIEEPRIILLLAILPGIKSLSFTRLPRQGNLSWSQLRRVPHGFRNLQDIHCTAENFGYGATLSCIGHLLGAPSLKRLFISDGGRTRRDVLSQEPTPLDLTHLPIKVATFEHTTADFRVLSQFILKCTKLEYLAFTVTNPFFRVQQIDTPQLKNIIDTQSNSLKDLRLSLDLSRGELELEHTRLGSLTHFKNLVFLEAEQFLLLGRPRQVPQYKLKDILPSSLKGLSIGGADDNITPHLLELASVCSTDFASLELLCVSFASNPTRAKPNLSVPLGFEASSVKVILETNRRWPRDRHPGLEDWLSKTMPEL</sequence>
<name>A0A6A6R5X2_9PEZI</name>
<feature type="region of interest" description="Disordered" evidence="1">
    <location>
        <begin position="159"/>
        <end position="180"/>
    </location>
</feature>
<feature type="compositionally biased region" description="Basic and acidic residues" evidence="1">
    <location>
        <begin position="171"/>
        <end position="180"/>
    </location>
</feature>
<feature type="domain" description="F-box" evidence="2">
    <location>
        <begin position="33"/>
        <end position="69"/>
    </location>
</feature>
<gene>
    <name evidence="3" type="ORF">BU16DRAFT_535679</name>
</gene>
<dbReference type="OrthoDB" id="3935706at2759"/>
<evidence type="ECO:0000256" key="1">
    <source>
        <dbReference type="SAM" id="MobiDB-lite"/>
    </source>
</evidence>
<dbReference type="AlphaFoldDB" id="A0A6A6R5X2"/>
<dbReference type="Gene3D" id="1.20.1280.50">
    <property type="match status" value="1"/>
</dbReference>
<feature type="compositionally biased region" description="Basic and acidic residues" evidence="1">
    <location>
        <begin position="1"/>
        <end position="10"/>
    </location>
</feature>
<dbReference type="Proteomes" id="UP000799750">
    <property type="component" value="Unassembled WGS sequence"/>
</dbReference>
<evidence type="ECO:0000313" key="3">
    <source>
        <dbReference type="EMBL" id="KAF2499310.1"/>
    </source>
</evidence>
<dbReference type="EMBL" id="MU004184">
    <property type="protein sequence ID" value="KAF2499310.1"/>
    <property type="molecule type" value="Genomic_DNA"/>
</dbReference>
<organism evidence="3 4">
    <name type="scientific">Lophium mytilinum</name>
    <dbReference type="NCBI Taxonomy" id="390894"/>
    <lineage>
        <taxon>Eukaryota</taxon>
        <taxon>Fungi</taxon>
        <taxon>Dikarya</taxon>
        <taxon>Ascomycota</taxon>
        <taxon>Pezizomycotina</taxon>
        <taxon>Dothideomycetes</taxon>
        <taxon>Pleosporomycetidae</taxon>
        <taxon>Mytilinidiales</taxon>
        <taxon>Mytilinidiaceae</taxon>
        <taxon>Lophium</taxon>
    </lineage>
</organism>
<dbReference type="Pfam" id="PF12937">
    <property type="entry name" value="F-box-like"/>
    <property type="match status" value="1"/>
</dbReference>
<dbReference type="InterPro" id="IPR036047">
    <property type="entry name" value="F-box-like_dom_sf"/>
</dbReference>
<feature type="compositionally biased region" description="Acidic residues" evidence="1">
    <location>
        <begin position="159"/>
        <end position="169"/>
    </location>
</feature>
<dbReference type="SUPFAM" id="SSF81383">
    <property type="entry name" value="F-box domain"/>
    <property type="match status" value="1"/>
</dbReference>
<feature type="region of interest" description="Disordered" evidence="1">
    <location>
        <begin position="1"/>
        <end position="21"/>
    </location>
</feature>
<accession>A0A6A6R5X2</accession>
<proteinExistence type="predicted"/>
<reference evidence="3" key="1">
    <citation type="journal article" date="2020" name="Stud. Mycol.">
        <title>101 Dothideomycetes genomes: a test case for predicting lifestyles and emergence of pathogens.</title>
        <authorList>
            <person name="Haridas S."/>
            <person name="Albert R."/>
            <person name="Binder M."/>
            <person name="Bloem J."/>
            <person name="Labutti K."/>
            <person name="Salamov A."/>
            <person name="Andreopoulos B."/>
            <person name="Baker S."/>
            <person name="Barry K."/>
            <person name="Bills G."/>
            <person name="Bluhm B."/>
            <person name="Cannon C."/>
            <person name="Castanera R."/>
            <person name="Culley D."/>
            <person name="Daum C."/>
            <person name="Ezra D."/>
            <person name="Gonzalez J."/>
            <person name="Henrissat B."/>
            <person name="Kuo A."/>
            <person name="Liang C."/>
            <person name="Lipzen A."/>
            <person name="Lutzoni F."/>
            <person name="Magnuson J."/>
            <person name="Mondo S."/>
            <person name="Nolan M."/>
            <person name="Ohm R."/>
            <person name="Pangilinan J."/>
            <person name="Park H.-J."/>
            <person name="Ramirez L."/>
            <person name="Alfaro M."/>
            <person name="Sun H."/>
            <person name="Tritt A."/>
            <person name="Yoshinaga Y."/>
            <person name="Zwiers L.-H."/>
            <person name="Turgeon B."/>
            <person name="Goodwin S."/>
            <person name="Spatafora J."/>
            <person name="Crous P."/>
            <person name="Grigoriev I."/>
        </authorList>
    </citation>
    <scope>NUCLEOTIDE SEQUENCE</scope>
    <source>
        <strain evidence="3">CBS 269.34</strain>
    </source>
</reference>
<evidence type="ECO:0000259" key="2">
    <source>
        <dbReference type="Pfam" id="PF12937"/>
    </source>
</evidence>
<protein>
    <recommendedName>
        <fullName evidence="2">F-box domain-containing protein</fullName>
    </recommendedName>
</protein>
<feature type="compositionally biased region" description="Polar residues" evidence="1">
    <location>
        <begin position="11"/>
        <end position="21"/>
    </location>
</feature>
<keyword evidence="4" id="KW-1185">Reference proteome</keyword>